<comment type="caution">
    <text evidence="1">The sequence shown here is derived from an EMBL/GenBank/DDBJ whole genome shotgun (WGS) entry which is preliminary data.</text>
</comment>
<keyword evidence="2" id="KW-1185">Reference proteome</keyword>
<gene>
    <name evidence="1" type="ORF">NG99_21740</name>
</gene>
<dbReference type="STRING" id="371042.NG99_21740"/>
<dbReference type="EMBL" id="JRUQ01000062">
    <property type="protein sequence ID" value="KGT88380.1"/>
    <property type="molecule type" value="Genomic_DNA"/>
</dbReference>
<evidence type="ECO:0000313" key="2">
    <source>
        <dbReference type="Proteomes" id="UP000030351"/>
    </source>
</evidence>
<evidence type="ECO:0000313" key="1">
    <source>
        <dbReference type="EMBL" id="KGT88380.1"/>
    </source>
</evidence>
<dbReference type="AlphaFoldDB" id="A0A0A3YP13"/>
<name>A0A0A3YP13_9GAMM</name>
<reference evidence="1 2" key="1">
    <citation type="submission" date="2014-10" db="EMBL/GenBank/DDBJ databases">
        <title>Genome sequence of Erwinia typographi M043b.</title>
        <authorList>
            <person name="Chan K.-G."/>
            <person name="Tan W.-S."/>
        </authorList>
    </citation>
    <scope>NUCLEOTIDE SEQUENCE [LARGE SCALE GENOMIC DNA]</scope>
    <source>
        <strain evidence="1 2">M043b</strain>
    </source>
</reference>
<protein>
    <submittedName>
        <fullName evidence="1">Uncharacterized protein</fullName>
    </submittedName>
</protein>
<dbReference type="Proteomes" id="UP000030351">
    <property type="component" value="Unassembled WGS sequence"/>
</dbReference>
<organism evidence="1 2">
    <name type="scientific">Erwinia typographi</name>
    <dbReference type="NCBI Taxonomy" id="371042"/>
    <lineage>
        <taxon>Bacteria</taxon>
        <taxon>Pseudomonadati</taxon>
        <taxon>Pseudomonadota</taxon>
        <taxon>Gammaproteobacteria</taxon>
        <taxon>Enterobacterales</taxon>
        <taxon>Erwiniaceae</taxon>
        <taxon>Erwinia</taxon>
    </lineage>
</organism>
<proteinExistence type="predicted"/>
<accession>A0A0A3YP13</accession>
<sequence>MLIYLLARNRSLDIANGRKDKVKTCVYAKTLEIISKVQVQGQSLAIFMRLMKYHNRRKVSRQTPSPRF</sequence>